<dbReference type="InterPro" id="IPR051786">
    <property type="entry name" value="ASN_synthetase/amidase"/>
</dbReference>
<comment type="similarity">
    <text evidence="2">Belongs to the asparagine synthetase family.</text>
</comment>
<evidence type="ECO:0000313" key="8">
    <source>
        <dbReference type="Proteomes" id="UP000280307"/>
    </source>
</evidence>
<dbReference type="PANTHER" id="PTHR43284:SF1">
    <property type="entry name" value="ASPARAGINE SYNTHETASE"/>
    <property type="match status" value="1"/>
</dbReference>
<comment type="catalytic activity">
    <reaction evidence="5">
        <text>L-aspartate + L-glutamine + ATP + H2O = L-asparagine + L-glutamate + AMP + diphosphate + H(+)</text>
        <dbReference type="Rhea" id="RHEA:12228"/>
        <dbReference type="ChEBI" id="CHEBI:15377"/>
        <dbReference type="ChEBI" id="CHEBI:15378"/>
        <dbReference type="ChEBI" id="CHEBI:29985"/>
        <dbReference type="ChEBI" id="CHEBI:29991"/>
        <dbReference type="ChEBI" id="CHEBI:30616"/>
        <dbReference type="ChEBI" id="CHEBI:33019"/>
        <dbReference type="ChEBI" id="CHEBI:58048"/>
        <dbReference type="ChEBI" id="CHEBI:58359"/>
        <dbReference type="ChEBI" id="CHEBI:456215"/>
        <dbReference type="EC" id="6.3.5.4"/>
    </reaction>
</comment>
<reference evidence="7 8" key="1">
    <citation type="submission" date="2018-12" db="EMBL/GenBank/DDBJ databases">
        <title>Genome Sequence of Candidatus Viridilinea halotolerans isolated from saline sulfide-rich spring.</title>
        <authorList>
            <person name="Grouzdev D.S."/>
            <person name="Burganskaya E.I."/>
            <person name="Krutkina M.S."/>
            <person name="Sukhacheva M.V."/>
            <person name="Gorlenko V.M."/>
        </authorList>
    </citation>
    <scope>NUCLEOTIDE SEQUENCE [LARGE SCALE GENOMIC DNA]</scope>
    <source>
        <strain evidence="7">Chok-6</strain>
    </source>
</reference>
<feature type="domain" description="Glutamine amidotransferase type-2" evidence="6">
    <location>
        <begin position="2"/>
        <end position="196"/>
    </location>
</feature>
<keyword evidence="4" id="KW-0061">Asparagine biosynthesis</keyword>
<dbReference type="GO" id="GO:0004066">
    <property type="term" value="F:asparagine synthase (glutamine-hydrolyzing) activity"/>
    <property type="evidence" value="ECO:0007669"/>
    <property type="project" value="UniProtKB-EC"/>
</dbReference>
<dbReference type="PROSITE" id="PS51278">
    <property type="entry name" value="GATASE_TYPE_2"/>
    <property type="match status" value="1"/>
</dbReference>
<dbReference type="GO" id="GO:0006529">
    <property type="term" value="P:asparagine biosynthetic process"/>
    <property type="evidence" value="ECO:0007669"/>
    <property type="project" value="UniProtKB-KW"/>
</dbReference>
<dbReference type="SUPFAM" id="SSF56235">
    <property type="entry name" value="N-terminal nucleophile aminohydrolases (Ntn hydrolases)"/>
    <property type="match status" value="1"/>
</dbReference>
<comment type="pathway">
    <text evidence="1">Amino-acid biosynthesis; L-asparagine biosynthesis; L-asparagine from L-aspartate (L-Gln route): step 1/1.</text>
</comment>
<evidence type="ECO:0000259" key="6">
    <source>
        <dbReference type="PROSITE" id="PS51278"/>
    </source>
</evidence>
<protein>
    <recommendedName>
        <fullName evidence="3">asparagine synthase (glutamine-hydrolyzing)</fullName>
        <ecNumber evidence="3">6.3.5.4</ecNumber>
    </recommendedName>
</protein>
<organism evidence="7 8">
    <name type="scientific">Candidatus Viridilinea halotolerans</name>
    <dbReference type="NCBI Taxonomy" id="2491704"/>
    <lineage>
        <taxon>Bacteria</taxon>
        <taxon>Bacillati</taxon>
        <taxon>Chloroflexota</taxon>
        <taxon>Chloroflexia</taxon>
        <taxon>Chloroflexales</taxon>
        <taxon>Chloroflexineae</taxon>
        <taxon>Oscillochloridaceae</taxon>
        <taxon>Candidatus Viridilinea</taxon>
    </lineage>
</organism>
<evidence type="ECO:0000313" key="7">
    <source>
        <dbReference type="EMBL" id="RRR67908.1"/>
    </source>
</evidence>
<dbReference type="CDD" id="cd00712">
    <property type="entry name" value="AsnB"/>
    <property type="match status" value="1"/>
</dbReference>
<dbReference type="Proteomes" id="UP000280307">
    <property type="component" value="Unassembled WGS sequence"/>
</dbReference>
<evidence type="ECO:0000256" key="3">
    <source>
        <dbReference type="ARBA" id="ARBA00012737"/>
    </source>
</evidence>
<proteinExistence type="inferred from homology"/>
<dbReference type="EMBL" id="RSAS01000758">
    <property type="protein sequence ID" value="RRR67908.1"/>
    <property type="molecule type" value="Genomic_DNA"/>
</dbReference>
<dbReference type="InterPro" id="IPR029055">
    <property type="entry name" value="Ntn_hydrolases_N"/>
</dbReference>
<dbReference type="Gene3D" id="3.60.20.10">
    <property type="entry name" value="Glutamine Phosphoribosylpyrophosphate, subunit 1, domain 1"/>
    <property type="match status" value="1"/>
</dbReference>
<keyword evidence="4" id="KW-0028">Amino-acid biosynthesis</keyword>
<evidence type="ECO:0000256" key="1">
    <source>
        <dbReference type="ARBA" id="ARBA00005187"/>
    </source>
</evidence>
<dbReference type="GO" id="GO:0005829">
    <property type="term" value="C:cytosol"/>
    <property type="evidence" value="ECO:0007669"/>
    <property type="project" value="TreeGrafter"/>
</dbReference>
<dbReference type="InterPro" id="IPR033738">
    <property type="entry name" value="AsnB_N"/>
</dbReference>
<comment type="caution">
    <text evidence="7">The sequence shown here is derived from an EMBL/GenBank/DDBJ whole genome shotgun (WGS) entry which is preliminary data.</text>
</comment>
<evidence type="ECO:0000256" key="5">
    <source>
        <dbReference type="ARBA" id="ARBA00048741"/>
    </source>
</evidence>
<evidence type="ECO:0000256" key="2">
    <source>
        <dbReference type="ARBA" id="ARBA00005752"/>
    </source>
</evidence>
<evidence type="ECO:0000256" key="4">
    <source>
        <dbReference type="ARBA" id="ARBA00022888"/>
    </source>
</evidence>
<sequence length="196" mass="22042">MCGITGLINLKSDPISPVILQKMTDALAHRGPDGEGHWIEGAVGIGHRRLAIIDLSPLGHQPMLSADHRYVLTFNGEIYNYRELRAELEAAGYWFRSKTDSEVLLYALAHWGPEALLRLNGMFALACWDRKAHTLLLARDRYGIKPLYYSQQDQRFAFGSEQKAISAHPAFRRQRPTPPHALAEPVEANALSLHHI</sequence>
<dbReference type="InterPro" id="IPR017932">
    <property type="entry name" value="GATase_2_dom"/>
</dbReference>
<dbReference type="Pfam" id="PF13522">
    <property type="entry name" value="GATase_6"/>
    <property type="match status" value="1"/>
</dbReference>
<dbReference type="PANTHER" id="PTHR43284">
    <property type="entry name" value="ASPARAGINE SYNTHETASE (GLUTAMINE-HYDROLYZING)"/>
    <property type="match status" value="1"/>
</dbReference>
<dbReference type="AlphaFoldDB" id="A0A426TTK9"/>
<dbReference type="EC" id="6.3.5.4" evidence="3"/>
<gene>
    <name evidence="7" type="ORF">EI684_18290</name>
</gene>
<accession>A0A426TTK9</accession>
<name>A0A426TTK9_9CHLR</name>